<feature type="domain" description="Tyrosine specific protein phosphatases" evidence="1">
    <location>
        <begin position="98"/>
        <end position="132"/>
    </location>
</feature>
<accession>A0A9P2G5A5</accession>
<dbReference type="EMBL" id="ACSJ01000018">
    <property type="protein sequence ID" value="EES90268.1"/>
    <property type="molecule type" value="Genomic_DNA"/>
</dbReference>
<dbReference type="PROSITE" id="PS00383">
    <property type="entry name" value="TYR_PHOSPHATASE_1"/>
    <property type="match status" value="1"/>
</dbReference>
<evidence type="ECO:0000313" key="3">
    <source>
        <dbReference type="Proteomes" id="UP000006160"/>
    </source>
</evidence>
<gene>
    <name evidence="2" type="ORF">CLG_B2245</name>
</gene>
<evidence type="ECO:0000259" key="1">
    <source>
        <dbReference type="PROSITE" id="PS50056"/>
    </source>
</evidence>
<protein>
    <recommendedName>
        <fullName evidence="1">Tyrosine specific protein phosphatases domain-containing protein</fullName>
    </recommendedName>
</protein>
<organism evidence="2 3">
    <name type="scientific">Clostridium botulinum D str. 1873</name>
    <dbReference type="NCBI Taxonomy" id="592027"/>
    <lineage>
        <taxon>Bacteria</taxon>
        <taxon>Bacillati</taxon>
        <taxon>Bacillota</taxon>
        <taxon>Clostridia</taxon>
        <taxon>Eubacteriales</taxon>
        <taxon>Clostridiaceae</taxon>
        <taxon>Clostridium</taxon>
    </lineage>
</organism>
<name>A0A9P2G5A5_CLOBO</name>
<sequence length="171" mass="20038">MSDNIISIIDLNSNLDETYERLKPKKHNIYWNVLDCYSVQDYKPITNNALLIRMLEPIRGNKCYDLDIKNINLYKEVVCIRCDDIEKQIQEQTILFNDNHAKQIQTTLYNNYDEIVVHCNAGISRSAGIMLAVAEYLNDTEMIDYINKCGFYMPNRYITKVLLNTLNKEVK</sequence>
<comment type="caution">
    <text evidence="2">The sequence shown here is derived from an EMBL/GenBank/DDBJ whole genome shotgun (WGS) entry which is preliminary data.</text>
</comment>
<dbReference type="Proteomes" id="UP000006160">
    <property type="component" value="Unassembled WGS sequence"/>
</dbReference>
<evidence type="ECO:0000313" key="2">
    <source>
        <dbReference type="EMBL" id="EES90268.1"/>
    </source>
</evidence>
<dbReference type="InterPro" id="IPR029021">
    <property type="entry name" value="Prot-tyrosine_phosphatase-like"/>
</dbReference>
<dbReference type="SUPFAM" id="SSF52799">
    <property type="entry name" value="(Phosphotyrosine protein) phosphatases II"/>
    <property type="match status" value="1"/>
</dbReference>
<dbReference type="AlphaFoldDB" id="A0A9P2G5A5"/>
<dbReference type="Gene3D" id="3.90.190.10">
    <property type="entry name" value="Protein tyrosine phosphatase superfamily"/>
    <property type="match status" value="1"/>
</dbReference>
<dbReference type="InterPro" id="IPR000387">
    <property type="entry name" value="Tyr_Pase_dom"/>
</dbReference>
<reference evidence="2 3" key="1">
    <citation type="submission" date="2009-10" db="EMBL/GenBank/DDBJ databases">
        <authorList>
            <person name="Shrivastava S."/>
            <person name="Brinkac L.B."/>
            <person name="Brown J.L."/>
            <person name="Bruce D.B."/>
            <person name="Detter C."/>
            <person name="Green L.D."/>
            <person name="Munk C.A."/>
            <person name="Rogers Y.C."/>
            <person name="Tapia R."/>
            <person name="Saunders E.S."/>
            <person name="Sims D.R."/>
            <person name="Smith L.A."/>
            <person name="Smith T.J."/>
            <person name="Sutton G."/>
            <person name="Brettin T."/>
        </authorList>
    </citation>
    <scope>NUCLEOTIDE SEQUENCE [LARGE SCALE GENOMIC DNA]</scope>
    <source>
        <strain evidence="3">D str. 1873</strain>
    </source>
</reference>
<dbReference type="InterPro" id="IPR016130">
    <property type="entry name" value="Tyr_Pase_AS"/>
</dbReference>
<proteinExistence type="predicted"/>
<dbReference type="PROSITE" id="PS50056">
    <property type="entry name" value="TYR_PHOSPHATASE_2"/>
    <property type="match status" value="1"/>
</dbReference>